<proteinExistence type="predicted"/>
<gene>
    <name evidence="2" type="ORF">A2937_03265</name>
</gene>
<evidence type="ECO:0000256" key="1">
    <source>
        <dbReference type="SAM" id="Phobius"/>
    </source>
</evidence>
<sequence>MLNILPHEEKKKILTEYRLRLSAASVFAVATLVLASLILLAPSYMLAVSKYNFVADELARLEQKQRGVGQEKEVDAQIKEVNKKISLFLGDEKAAHRTPSEVVLGILAAKNPSIKVQSIAYDVNTERERLVLSGKASDRDSLALFVETLKKDASFSKVDLPIGSYVKSANIDFSIVLESPINPAVPKK</sequence>
<reference evidence="2 3" key="1">
    <citation type="journal article" date="2016" name="Nat. Commun.">
        <title>Thousands of microbial genomes shed light on interconnected biogeochemical processes in an aquifer system.</title>
        <authorList>
            <person name="Anantharaman K."/>
            <person name="Brown C.T."/>
            <person name="Hug L.A."/>
            <person name="Sharon I."/>
            <person name="Castelle C.J."/>
            <person name="Probst A.J."/>
            <person name="Thomas B.C."/>
            <person name="Singh A."/>
            <person name="Wilkins M.J."/>
            <person name="Karaoz U."/>
            <person name="Brodie E.L."/>
            <person name="Williams K.H."/>
            <person name="Hubbard S.S."/>
            <person name="Banfield J.F."/>
        </authorList>
    </citation>
    <scope>NUCLEOTIDE SEQUENCE [LARGE SCALE GENOMIC DNA]</scope>
</reference>
<feature type="transmembrane region" description="Helical" evidence="1">
    <location>
        <begin position="21"/>
        <end position="45"/>
    </location>
</feature>
<accession>A0A1G2SGU0</accession>
<keyword evidence="1" id="KW-0812">Transmembrane</keyword>
<dbReference type="Proteomes" id="UP000177987">
    <property type="component" value="Unassembled WGS sequence"/>
</dbReference>
<dbReference type="AlphaFoldDB" id="A0A1G2SGU0"/>
<name>A0A1G2SGU0_9BACT</name>
<protein>
    <submittedName>
        <fullName evidence="2">Uncharacterized protein</fullName>
    </submittedName>
</protein>
<evidence type="ECO:0000313" key="2">
    <source>
        <dbReference type="EMBL" id="OHA83932.1"/>
    </source>
</evidence>
<dbReference type="EMBL" id="MHUW01000010">
    <property type="protein sequence ID" value="OHA83932.1"/>
    <property type="molecule type" value="Genomic_DNA"/>
</dbReference>
<dbReference type="STRING" id="1802727.A2937_03265"/>
<organism evidence="2 3">
    <name type="scientific">Candidatus Yonathbacteria bacterium RIFCSPLOWO2_01_FULL_47_33b</name>
    <dbReference type="NCBI Taxonomy" id="1802727"/>
    <lineage>
        <taxon>Bacteria</taxon>
        <taxon>Candidatus Yonathiibacteriota</taxon>
    </lineage>
</organism>
<evidence type="ECO:0000313" key="3">
    <source>
        <dbReference type="Proteomes" id="UP000177987"/>
    </source>
</evidence>
<keyword evidence="1" id="KW-0472">Membrane</keyword>
<keyword evidence="1" id="KW-1133">Transmembrane helix</keyword>
<comment type="caution">
    <text evidence="2">The sequence shown here is derived from an EMBL/GenBank/DDBJ whole genome shotgun (WGS) entry which is preliminary data.</text>
</comment>